<comment type="similarity">
    <text evidence="11 13">Belongs to the ThiG family.</text>
</comment>
<feature type="binding site" evidence="13">
    <location>
        <begin position="203"/>
        <end position="204"/>
    </location>
    <ligand>
        <name>1-deoxy-D-xylulose 5-phosphate</name>
        <dbReference type="ChEBI" id="CHEBI:57792"/>
    </ligand>
</feature>
<dbReference type="UniPathway" id="UPA00060"/>
<evidence type="ECO:0000256" key="3">
    <source>
        <dbReference type="ARBA" id="ARBA00004948"/>
    </source>
</evidence>
<feature type="binding site" evidence="13">
    <location>
        <begin position="181"/>
        <end position="182"/>
    </location>
    <ligand>
        <name>1-deoxy-D-xylulose 5-phosphate</name>
        <dbReference type="ChEBI" id="CHEBI:57792"/>
    </ligand>
</feature>
<dbReference type="InterPro" id="IPR013785">
    <property type="entry name" value="Aldolase_TIM"/>
</dbReference>
<evidence type="ECO:0000256" key="10">
    <source>
        <dbReference type="ARBA" id="ARBA00049897"/>
    </source>
</evidence>
<dbReference type="PANTHER" id="PTHR34266:SF2">
    <property type="entry name" value="THIAZOLE SYNTHASE"/>
    <property type="match status" value="1"/>
</dbReference>
<sequence length="256" mass="27037">MKIADREFHSRLLLGTGKFASGELMVASVKASGTELVTLAMRRINPNEKTDPVLTPLQQAGVQLLPNTSGARDAEDAIFAAKLARAATGTNWIKLEIHPDPRYLMPDPIETLKATEALVKLGFVVMPYMHADPVLAKRLEEAGSAVVMPLAAPIGSNNGLRTRDFIEMIIEQANVPVVVDAGIGKPSDAMQAMEMGVDFVLVNTAIASAHNPVQMAACFQEAVVTGRRAFEAGLGVQSFGAAVASSPLTSFLGASA</sequence>
<dbReference type="HAMAP" id="MF_00443">
    <property type="entry name" value="ThiG"/>
    <property type="match status" value="1"/>
</dbReference>
<protein>
    <recommendedName>
        <fullName evidence="5 13">Thiazole synthase</fullName>
        <ecNumber evidence="4 13">2.8.1.10</ecNumber>
    </recommendedName>
</protein>
<organism evidence="15 16">
    <name type="scientific">Reinekea marinisedimentorum</name>
    <dbReference type="NCBI Taxonomy" id="230495"/>
    <lineage>
        <taxon>Bacteria</taxon>
        <taxon>Pseudomonadati</taxon>
        <taxon>Pseudomonadota</taxon>
        <taxon>Gammaproteobacteria</taxon>
        <taxon>Oceanospirillales</taxon>
        <taxon>Saccharospirillaceae</taxon>
        <taxon>Reinekea</taxon>
    </lineage>
</organism>
<dbReference type="EC" id="2.8.1.10" evidence="4 13"/>
<dbReference type="GO" id="GO:0005737">
    <property type="term" value="C:cytoplasm"/>
    <property type="evidence" value="ECO:0007669"/>
    <property type="project" value="UniProtKB-SubCell"/>
</dbReference>
<evidence type="ECO:0000256" key="4">
    <source>
        <dbReference type="ARBA" id="ARBA00011960"/>
    </source>
</evidence>
<dbReference type="Proteomes" id="UP000295793">
    <property type="component" value="Unassembled WGS sequence"/>
</dbReference>
<dbReference type="CDD" id="cd04728">
    <property type="entry name" value="ThiG"/>
    <property type="match status" value="1"/>
</dbReference>
<name>A0A4R3IA47_9GAMM</name>
<comment type="pathway">
    <text evidence="3 13">Cofactor biosynthesis; thiamine diphosphate biosynthesis.</text>
</comment>
<gene>
    <name evidence="13" type="primary">thiG</name>
    <name evidence="15" type="ORF">BCF53_102325</name>
</gene>
<dbReference type="InterPro" id="IPR033983">
    <property type="entry name" value="Thiazole_synthase_ThiG"/>
</dbReference>
<evidence type="ECO:0000256" key="11">
    <source>
        <dbReference type="ARBA" id="ARBA00060826"/>
    </source>
</evidence>
<keyword evidence="6 13" id="KW-0963">Cytoplasm</keyword>
<evidence type="ECO:0000313" key="15">
    <source>
        <dbReference type="EMBL" id="TCS43299.1"/>
    </source>
</evidence>
<comment type="catalytic activity">
    <reaction evidence="10 13">
        <text>[ThiS sulfur-carrier protein]-C-terminal-Gly-aminoethanethioate + 2-iminoacetate + 1-deoxy-D-xylulose 5-phosphate = [ThiS sulfur-carrier protein]-C-terminal Gly-Gly + 2-[(2R,5Z)-2-carboxy-4-methylthiazol-5(2H)-ylidene]ethyl phosphate + 2 H2O + H(+)</text>
        <dbReference type="Rhea" id="RHEA:26297"/>
        <dbReference type="Rhea" id="RHEA-COMP:12909"/>
        <dbReference type="Rhea" id="RHEA-COMP:19908"/>
        <dbReference type="ChEBI" id="CHEBI:15377"/>
        <dbReference type="ChEBI" id="CHEBI:15378"/>
        <dbReference type="ChEBI" id="CHEBI:57792"/>
        <dbReference type="ChEBI" id="CHEBI:62899"/>
        <dbReference type="ChEBI" id="CHEBI:77846"/>
        <dbReference type="ChEBI" id="CHEBI:90778"/>
        <dbReference type="ChEBI" id="CHEBI:232372"/>
        <dbReference type="EC" id="2.8.1.10"/>
    </reaction>
</comment>
<reference evidence="15 16" key="1">
    <citation type="submission" date="2019-03" db="EMBL/GenBank/DDBJ databases">
        <title>Genomic Encyclopedia of Archaeal and Bacterial Type Strains, Phase II (KMG-II): from individual species to whole genera.</title>
        <authorList>
            <person name="Goeker M."/>
        </authorList>
    </citation>
    <scope>NUCLEOTIDE SEQUENCE [LARGE SCALE GENOMIC DNA]</scope>
    <source>
        <strain evidence="15 16">DSM 15388</strain>
    </source>
</reference>
<keyword evidence="9 13" id="KW-0704">Schiff base</keyword>
<evidence type="ECO:0000256" key="6">
    <source>
        <dbReference type="ARBA" id="ARBA00022490"/>
    </source>
</evidence>
<evidence type="ECO:0000256" key="13">
    <source>
        <dbReference type="HAMAP-Rule" id="MF_00443"/>
    </source>
</evidence>
<evidence type="ECO:0000259" key="14">
    <source>
        <dbReference type="Pfam" id="PF05690"/>
    </source>
</evidence>
<evidence type="ECO:0000256" key="7">
    <source>
        <dbReference type="ARBA" id="ARBA00022679"/>
    </source>
</evidence>
<dbReference type="Gene3D" id="3.20.20.70">
    <property type="entry name" value="Aldolase class I"/>
    <property type="match status" value="1"/>
</dbReference>
<evidence type="ECO:0000256" key="9">
    <source>
        <dbReference type="ARBA" id="ARBA00023270"/>
    </source>
</evidence>
<dbReference type="AlphaFoldDB" id="A0A4R3IA47"/>
<evidence type="ECO:0000256" key="12">
    <source>
        <dbReference type="ARBA" id="ARBA00062692"/>
    </source>
</evidence>
<dbReference type="InterPro" id="IPR008867">
    <property type="entry name" value="ThiG"/>
</dbReference>
<dbReference type="EMBL" id="SLZR01000002">
    <property type="protein sequence ID" value="TCS43299.1"/>
    <property type="molecule type" value="Genomic_DNA"/>
</dbReference>
<evidence type="ECO:0000256" key="8">
    <source>
        <dbReference type="ARBA" id="ARBA00022977"/>
    </source>
</evidence>
<feature type="domain" description="Thiazole synthase ThiG" evidence="14">
    <location>
        <begin position="2"/>
        <end position="247"/>
    </location>
</feature>
<comment type="subunit">
    <text evidence="12 13">Homotetramer. Forms heterodimers with either ThiH or ThiS.</text>
</comment>
<accession>A0A4R3IA47</accession>
<dbReference type="GO" id="GO:0009229">
    <property type="term" value="P:thiamine diphosphate biosynthetic process"/>
    <property type="evidence" value="ECO:0007669"/>
    <property type="project" value="UniProtKB-UniRule"/>
</dbReference>
<dbReference type="PANTHER" id="PTHR34266">
    <property type="entry name" value="THIAZOLE SYNTHASE"/>
    <property type="match status" value="1"/>
</dbReference>
<feature type="binding site" evidence="13">
    <location>
        <position position="155"/>
    </location>
    <ligand>
        <name>1-deoxy-D-xylulose 5-phosphate</name>
        <dbReference type="ChEBI" id="CHEBI:57792"/>
    </ligand>
</feature>
<proteinExistence type="inferred from homology"/>
<evidence type="ECO:0000256" key="2">
    <source>
        <dbReference type="ARBA" id="ARBA00004496"/>
    </source>
</evidence>
<comment type="caution">
    <text evidence="15">The sequence shown here is derived from an EMBL/GenBank/DDBJ whole genome shotgun (WGS) entry which is preliminary data.</text>
</comment>
<dbReference type="FunFam" id="3.20.20.70:FF:000049">
    <property type="entry name" value="Thiazole synthase"/>
    <property type="match status" value="1"/>
</dbReference>
<dbReference type="Pfam" id="PF05690">
    <property type="entry name" value="ThiG"/>
    <property type="match status" value="1"/>
</dbReference>
<keyword evidence="8 13" id="KW-0784">Thiamine biosynthesis</keyword>
<evidence type="ECO:0000256" key="1">
    <source>
        <dbReference type="ARBA" id="ARBA00002834"/>
    </source>
</evidence>
<dbReference type="RefSeq" id="WP_207902642.1">
    <property type="nucleotide sequence ID" value="NZ_SLZR01000002.1"/>
</dbReference>
<evidence type="ECO:0000256" key="5">
    <source>
        <dbReference type="ARBA" id="ARBA00019753"/>
    </source>
</evidence>
<comment type="subcellular location">
    <subcellularLocation>
        <location evidence="2 13">Cytoplasm</location>
    </subcellularLocation>
</comment>
<evidence type="ECO:0000313" key="16">
    <source>
        <dbReference type="Proteomes" id="UP000295793"/>
    </source>
</evidence>
<feature type="active site" description="Schiff-base intermediate with DXP" evidence="13">
    <location>
        <position position="94"/>
    </location>
</feature>
<dbReference type="GO" id="GO:1990107">
    <property type="term" value="F:thiazole synthase activity"/>
    <property type="evidence" value="ECO:0007669"/>
    <property type="project" value="UniProtKB-EC"/>
</dbReference>
<keyword evidence="16" id="KW-1185">Reference proteome</keyword>
<dbReference type="SUPFAM" id="SSF110399">
    <property type="entry name" value="ThiG-like"/>
    <property type="match status" value="1"/>
</dbReference>
<keyword evidence="7 13" id="KW-0808">Transferase</keyword>
<comment type="function">
    <text evidence="1 13">Catalyzes the rearrangement of 1-deoxy-D-xylulose 5-phosphate (DXP) to produce the thiazole phosphate moiety of thiamine. Sulfur is provided by the thiocarboxylate moiety of the carrier protein ThiS. In vitro, sulfur can be provided by H(2)S.</text>
</comment>